<feature type="region of interest" description="Disordered" evidence="1">
    <location>
        <begin position="69"/>
        <end position="93"/>
    </location>
</feature>
<sequence length="93" mass="10653">MVGFAFSGSACIHLQFSTEGACPFPRRARGERERWQPLTWPCSARARWLVRSHHHRRLPLQDSSCWDWERGDPRTPGPGSATHSIINSTLPRM</sequence>
<dbReference type="EMBL" id="GBRH01280262">
    <property type="protein sequence ID" value="JAD17633.1"/>
    <property type="molecule type" value="Transcribed_RNA"/>
</dbReference>
<evidence type="ECO:0000256" key="1">
    <source>
        <dbReference type="SAM" id="MobiDB-lite"/>
    </source>
</evidence>
<protein>
    <submittedName>
        <fullName evidence="2">Uncharacterized protein</fullName>
    </submittedName>
</protein>
<dbReference type="AlphaFoldDB" id="A0A0A8XY19"/>
<organism evidence="2">
    <name type="scientific">Arundo donax</name>
    <name type="common">Giant reed</name>
    <name type="synonym">Donax arundinaceus</name>
    <dbReference type="NCBI Taxonomy" id="35708"/>
    <lineage>
        <taxon>Eukaryota</taxon>
        <taxon>Viridiplantae</taxon>
        <taxon>Streptophyta</taxon>
        <taxon>Embryophyta</taxon>
        <taxon>Tracheophyta</taxon>
        <taxon>Spermatophyta</taxon>
        <taxon>Magnoliopsida</taxon>
        <taxon>Liliopsida</taxon>
        <taxon>Poales</taxon>
        <taxon>Poaceae</taxon>
        <taxon>PACMAD clade</taxon>
        <taxon>Arundinoideae</taxon>
        <taxon>Arundineae</taxon>
        <taxon>Arundo</taxon>
    </lineage>
</organism>
<name>A0A0A8XY19_ARUDO</name>
<reference evidence="2" key="1">
    <citation type="submission" date="2014-09" db="EMBL/GenBank/DDBJ databases">
        <authorList>
            <person name="Magalhaes I.L.F."/>
            <person name="Oliveira U."/>
            <person name="Santos F.R."/>
            <person name="Vidigal T.H.D.A."/>
            <person name="Brescovit A.D."/>
            <person name="Santos A.J."/>
        </authorList>
    </citation>
    <scope>NUCLEOTIDE SEQUENCE</scope>
    <source>
        <tissue evidence="2">Shoot tissue taken approximately 20 cm above the soil surface</tissue>
    </source>
</reference>
<evidence type="ECO:0000313" key="2">
    <source>
        <dbReference type="EMBL" id="JAD17633.1"/>
    </source>
</evidence>
<reference evidence="2" key="2">
    <citation type="journal article" date="2015" name="Data Brief">
        <title>Shoot transcriptome of the giant reed, Arundo donax.</title>
        <authorList>
            <person name="Barrero R.A."/>
            <person name="Guerrero F.D."/>
            <person name="Moolhuijzen P."/>
            <person name="Goolsby J.A."/>
            <person name="Tidwell J."/>
            <person name="Bellgard S.E."/>
            <person name="Bellgard M.I."/>
        </authorList>
    </citation>
    <scope>NUCLEOTIDE SEQUENCE</scope>
    <source>
        <tissue evidence="2">Shoot tissue taken approximately 20 cm above the soil surface</tissue>
    </source>
</reference>
<proteinExistence type="predicted"/>
<feature type="compositionally biased region" description="Polar residues" evidence="1">
    <location>
        <begin position="81"/>
        <end position="93"/>
    </location>
</feature>
<accession>A0A0A8XY19</accession>